<dbReference type="GO" id="GO:0016757">
    <property type="term" value="F:glycosyltransferase activity"/>
    <property type="evidence" value="ECO:0007669"/>
    <property type="project" value="UniProtKB-KW"/>
</dbReference>
<organism evidence="2 3">
    <name type="scientific">Blautia caccae</name>
    <dbReference type="NCBI Taxonomy" id="3133175"/>
    <lineage>
        <taxon>Bacteria</taxon>
        <taxon>Bacillati</taxon>
        <taxon>Bacillota</taxon>
        <taxon>Clostridia</taxon>
        <taxon>Lachnospirales</taxon>
        <taxon>Lachnospiraceae</taxon>
        <taxon>Blautia</taxon>
    </lineage>
</organism>
<dbReference type="InterPro" id="IPR007345">
    <property type="entry name" value="Polysacch_pyruvyl_Trfase"/>
</dbReference>
<keyword evidence="2" id="KW-0808">Transferase</keyword>
<dbReference type="EC" id="2.4.-.-" evidence="2"/>
<gene>
    <name evidence="2" type="ORF">WMO65_25055</name>
</gene>
<sequence length="370" mass="42836">MKVKVCILSMQQIDNMGSLLQSYALKKTIEKLGNEVEFIDIAKRDEDYELLGNYKQEYHEEREKDGIIGKISKTDRYTLNRLKIKRKSIEQGAAFNKFRVEQLNIEKKSHQYDVCVIGSDEVFNCLNSGAWGFTSQLFGNVPEANKVITYAASCGSTKYDEIPVKVAEKIRKTFKNVTAFSVRDENTHKFVAKLTDKQISDNLDPVLIYNFNHEVEQTSLPEMPEHYCVIYSYYNRIHTAEEIDAIKGFCKKHQLTPVAIGAPQFWIKDYIVCSPFQCLKIFKESDFVVTDTFHGTIFASKYANKFAVLARASNKNKLLNLVEKIRMKDQLMSNIVEIEEKYSFWKSKEKFSSIIEEEMKKTVQYLKSNI</sequence>
<dbReference type="Pfam" id="PF04230">
    <property type="entry name" value="PS_pyruv_trans"/>
    <property type="match status" value="1"/>
</dbReference>
<evidence type="ECO:0000313" key="3">
    <source>
        <dbReference type="Proteomes" id="UP001457898"/>
    </source>
</evidence>
<keyword evidence="2" id="KW-0328">Glycosyltransferase</keyword>
<dbReference type="RefSeq" id="WP_243128821.1">
    <property type="nucleotide sequence ID" value="NZ_JBBMFP010000038.1"/>
</dbReference>
<dbReference type="EMBL" id="JBBMFP010000038">
    <property type="protein sequence ID" value="MEQ2434271.1"/>
    <property type="molecule type" value="Genomic_DNA"/>
</dbReference>
<feature type="domain" description="Polysaccharide pyruvyl transferase" evidence="1">
    <location>
        <begin position="15"/>
        <end position="303"/>
    </location>
</feature>
<protein>
    <submittedName>
        <fullName evidence="2">Polysaccharide pyruvyl transferase family protein</fullName>
        <ecNumber evidence="2">2.4.-.-</ecNumber>
    </submittedName>
</protein>
<proteinExistence type="predicted"/>
<comment type="caution">
    <text evidence="2">The sequence shown here is derived from an EMBL/GenBank/DDBJ whole genome shotgun (WGS) entry which is preliminary data.</text>
</comment>
<evidence type="ECO:0000313" key="2">
    <source>
        <dbReference type="EMBL" id="MEQ2434271.1"/>
    </source>
</evidence>
<name>A0ABV1DV52_9FIRM</name>
<keyword evidence="3" id="KW-1185">Reference proteome</keyword>
<reference evidence="2 3" key="1">
    <citation type="submission" date="2024-03" db="EMBL/GenBank/DDBJ databases">
        <title>Human intestinal bacterial collection.</title>
        <authorList>
            <person name="Pauvert C."/>
            <person name="Hitch T.C.A."/>
            <person name="Clavel T."/>
        </authorList>
    </citation>
    <scope>NUCLEOTIDE SEQUENCE [LARGE SCALE GENOMIC DNA]</scope>
    <source>
        <strain evidence="2 3">CLA-SR-H028</strain>
    </source>
</reference>
<dbReference type="Proteomes" id="UP001457898">
    <property type="component" value="Unassembled WGS sequence"/>
</dbReference>
<evidence type="ECO:0000259" key="1">
    <source>
        <dbReference type="Pfam" id="PF04230"/>
    </source>
</evidence>
<accession>A0ABV1DV52</accession>